<dbReference type="STRING" id="714943.Mucpa_7070"/>
<evidence type="ECO:0000313" key="3">
    <source>
        <dbReference type="EMBL" id="EHQ31113.1"/>
    </source>
</evidence>
<dbReference type="EMBL" id="CM001403">
    <property type="protein sequence ID" value="EHQ31113.1"/>
    <property type="molecule type" value="Genomic_DNA"/>
</dbReference>
<proteinExistence type="predicted"/>
<gene>
    <name evidence="3" type="ORF">Mucpa_7070</name>
</gene>
<evidence type="ECO:0000256" key="2">
    <source>
        <dbReference type="SAM" id="SignalP"/>
    </source>
</evidence>
<sequence length="209" mass="23374">MNKIIFRCLLSVLLLTTIHSASNAQISVNINIGTQPVWGPVGYDRADYYYLPDVESYYSVSSHQFIYLSNGRWIYASALPARYSNYDLYSGYKVVVNRPRPYLNFNQDRVQYSKFKGHNGKQQIIRDTRDVRYKQRGNSHGMPPGQAKKMENHGGDRGNGNQHNNGPGNDRGNQHGPGNNGDKGRGPGNDGDKGHGRGDDGDKGRGRKD</sequence>
<evidence type="ECO:0000313" key="4">
    <source>
        <dbReference type="Proteomes" id="UP000002774"/>
    </source>
</evidence>
<organism evidence="3 4">
    <name type="scientific">Mucilaginibacter paludis DSM 18603</name>
    <dbReference type="NCBI Taxonomy" id="714943"/>
    <lineage>
        <taxon>Bacteria</taxon>
        <taxon>Pseudomonadati</taxon>
        <taxon>Bacteroidota</taxon>
        <taxon>Sphingobacteriia</taxon>
        <taxon>Sphingobacteriales</taxon>
        <taxon>Sphingobacteriaceae</taxon>
        <taxon>Mucilaginibacter</taxon>
    </lineage>
</organism>
<dbReference type="RefSeq" id="WP_008513323.1">
    <property type="nucleotide sequence ID" value="NZ_CM001403.1"/>
</dbReference>
<feature type="chain" id="PRO_5003557164" evidence="2">
    <location>
        <begin position="25"/>
        <end position="209"/>
    </location>
</feature>
<feature type="compositionally biased region" description="Low complexity" evidence="1">
    <location>
        <begin position="159"/>
        <end position="168"/>
    </location>
</feature>
<evidence type="ECO:0000256" key="1">
    <source>
        <dbReference type="SAM" id="MobiDB-lite"/>
    </source>
</evidence>
<reference evidence="3" key="1">
    <citation type="submission" date="2011-09" db="EMBL/GenBank/DDBJ databases">
        <title>The permanent draft genome of Mucilaginibacter paludis DSM 18603.</title>
        <authorList>
            <consortium name="US DOE Joint Genome Institute (JGI-PGF)"/>
            <person name="Lucas S."/>
            <person name="Han J."/>
            <person name="Lapidus A."/>
            <person name="Bruce D."/>
            <person name="Goodwin L."/>
            <person name="Pitluck S."/>
            <person name="Peters L."/>
            <person name="Kyrpides N."/>
            <person name="Mavromatis K."/>
            <person name="Ivanova N."/>
            <person name="Mikhailova N."/>
            <person name="Held B."/>
            <person name="Detter J.C."/>
            <person name="Tapia R."/>
            <person name="Han C."/>
            <person name="Land M."/>
            <person name="Hauser L."/>
            <person name="Markowitz V."/>
            <person name="Cheng J.-F."/>
            <person name="Hugenholtz P."/>
            <person name="Woyke T."/>
            <person name="Wu D."/>
            <person name="Tindall B."/>
            <person name="Brambilla E."/>
            <person name="Klenk H.-P."/>
            <person name="Eisen J.A."/>
        </authorList>
    </citation>
    <scope>NUCLEOTIDE SEQUENCE [LARGE SCALE GENOMIC DNA]</scope>
    <source>
        <strain evidence="3">DSM 18603</strain>
    </source>
</reference>
<feature type="compositionally biased region" description="Basic and acidic residues" evidence="1">
    <location>
        <begin position="124"/>
        <end position="133"/>
    </location>
</feature>
<dbReference type="AlphaFoldDB" id="H1Y9T0"/>
<dbReference type="eggNOG" id="ENOG5032SGC">
    <property type="taxonomic scope" value="Bacteria"/>
</dbReference>
<dbReference type="Proteomes" id="UP000002774">
    <property type="component" value="Chromosome"/>
</dbReference>
<feature type="region of interest" description="Disordered" evidence="1">
    <location>
        <begin position="115"/>
        <end position="209"/>
    </location>
</feature>
<keyword evidence="2" id="KW-0732">Signal</keyword>
<accession>H1Y9T0</accession>
<name>H1Y9T0_9SPHI</name>
<feature type="signal peptide" evidence="2">
    <location>
        <begin position="1"/>
        <end position="24"/>
    </location>
</feature>
<dbReference type="HOGENOM" id="CLU_098578_0_0_10"/>
<protein>
    <submittedName>
        <fullName evidence="3">Uncharacterized protein</fullName>
    </submittedName>
</protein>
<keyword evidence="4" id="KW-1185">Reference proteome</keyword>
<feature type="compositionally biased region" description="Basic and acidic residues" evidence="1">
    <location>
        <begin position="182"/>
        <end position="209"/>
    </location>
</feature>